<dbReference type="AlphaFoldDB" id="A0A4R4NNI8"/>
<proteinExistence type="predicted"/>
<dbReference type="PANTHER" id="PTHR30329">
    <property type="entry name" value="STATOR ELEMENT OF FLAGELLAR MOTOR COMPLEX"/>
    <property type="match status" value="1"/>
</dbReference>
<keyword evidence="3" id="KW-0998">Cell outer membrane</keyword>
<dbReference type="PRINTS" id="PR01021">
    <property type="entry name" value="OMPADOMAIN"/>
</dbReference>
<evidence type="ECO:0000256" key="1">
    <source>
        <dbReference type="ARBA" id="ARBA00004442"/>
    </source>
</evidence>
<evidence type="ECO:0000256" key="3">
    <source>
        <dbReference type="ARBA" id="ARBA00023237"/>
    </source>
</evidence>
<dbReference type="PANTHER" id="PTHR30329:SF21">
    <property type="entry name" value="LIPOPROTEIN YIAD-RELATED"/>
    <property type="match status" value="1"/>
</dbReference>
<evidence type="ECO:0000256" key="5">
    <source>
        <dbReference type="SAM" id="MobiDB-lite"/>
    </source>
</evidence>
<evidence type="ECO:0000256" key="2">
    <source>
        <dbReference type="ARBA" id="ARBA00023136"/>
    </source>
</evidence>
<reference evidence="7 8" key="1">
    <citation type="submission" date="2019-02" db="EMBL/GenBank/DDBJ databases">
        <title>Draft genome sequences of novel Actinobacteria.</title>
        <authorList>
            <person name="Sahin N."/>
            <person name="Ay H."/>
            <person name="Saygin H."/>
        </authorList>
    </citation>
    <scope>NUCLEOTIDE SEQUENCE [LARGE SCALE GENOMIC DNA]</scope>
    <source>
        <strain evidence="7 8">KC201</strain>
    </source>
</reference>
<comment type="caution">
    <text evidence="7">The sequence shown here is derived from an EMBL/GenBank/DDBJ whole genome shotgun (WGS) entry which is preliminary data.</text>
</comment>
<dbReference type="OrthoDB" id="5243843at2"/>
<dbReference type="Gene3D" id="3.30.1330.60">
    <property type="entry name" value="OmpA-like domain"/>
    <property type="match status" value="1"/>
</dbReference>
<dbReference type="Pfam" id="PF00691">
    <property type="entry name" value="OmpA"/>
    <property type="match status" value="1"/>
</dbReference>
<dbReference type="InterPro" id="IPR006665">
    <property type="entry name" value="OmpA-like"/>
</dbReference>
<dbReference type="CDD" id="cd07185">
    <property type="entry name" value="OmpA_C-like"/>
    <property type="match status" value="1"/>
</dbReference>
<evidence type="ECO:0000313" key="8">
    <source>
        <dbReference type="Proteomes" id="UP000295157"/>
    </source>
</evidence>
<name>A0A4R4NNI8_9ACTN</name>
<dbReference type="Proteomes" id="UP000295157">
    <property type="component" value="Unassembled WGS sequence"/>
</dbReference>
<feature type="region of interest" description="Disordered" evidence="5">
    <location>
        <begin position="16"/>
        <end position="37"/>
    </location>
</feature>
<dbReference type="InterPro" id="IPR036737">
    <property type="entry name" value="OmpA-like_sf"/>
</dbReference>
<organism evidence="7 8">
    <name type="scientific">Nonomuraea longispora</name>
    <dbReference type="NCBI Taxonomy" id="1848320"/>
    <lineage>
        <taxon>Bacteria</taxon>
        <taxon>Bacillati</taxon>
        <taxon>Actinomycetota</taxon>
        <taxon>Actinomycetes</taxon>
        <taxon>Streptosporangiales</taxon>
        <taxon>Streptosporangiaceae</taxon>
        <taxon>Nonomuraea</taxon>
    </lineage>
</organism>
<feature type="region of interest" description="Disordered" evidence="5">
    <location>
        <begin position="351"/>
        <end position="385"/>
    </location>
</feature>
<evidence type="ECO:0000313" key="7">
    <source>
        <dbReference type="EMBL" id="TDC11058.1"/>
    </source>
</evidence>
<feature type="region of interest" description="Disordered" evidence="5">
    <location>
        <begin position="316"/>
        <end position="336"/>
    </location>
</feature>
<sequence>MSALAALTLGGCGLAGGNDEPAASGTPKPKQSTDSSSAPAAAFVKEGFVGSWSAHQNARVKIAELAAVDGMTRLTVEYTSLADRPIADVGKNDNAMSVQHFFRVLDPVQQLRYTPYEKIGSDIWDFYEEELWQPGVTYTLVAFLPPLEGSPQRVTVEGPGGIGEFAGVPVVQGKPQNYPSALPEERAEGWPRKGENVMVPVTTGEPDEEPVITKLVSQVETVVGRRETDSDRETVALRADVLFAFDKADLSRHAKGVLGDVIKETRERADPDKPPITITGHTDGVGTDRYNQTLSEDRADAVRDLLATELGSDYEYKTRGKGSTDPAEAEGGDDDAWARSQNRRVEISYTFKKDVAAEPEPEDEPETETKTLTVNPADAAPPASFHSLTHAKPAAEATFDQKYFFSGNQEHSWKLQVYPFYRDGAYLVARFRTTHQGDDLPGNNPFGTEGSFEFSAFEPKTGTIYPQVYNGQEKSYVDRVGSRLWPAALASGSTQYGYFYIPAPPEETTELTFNGGGFGLLEGIPIEK</sequence>
<keyword evidence="2 4" id="KW-0472">Membrane</keyword>
<dbReference type="InterPro" id="IPR050330">
    <property type="entry name" value="Bact_OuterMem_StrucFunc"/>
</dbReference>
<comment type="subcellular location">
    <subcellularLocation>
        <location evidence="1">Cell outer membrane</location>
    </subcellularLocation>
</comment>
<dbReference type="SUPFAM" id="SSF103088">
    <property type="entry name" value="OmpA-like"/>
    <property type="match status" value="1"/>
</dbReference>
<gene>
    <name evidence="7" type="ORF">E1267_02130</name>
</gene>
<accession>A0A4R4NNI8</accession>
<protein>
    <submittedName>
        <fullName evidence="7">OmpA family protein</fullName>
    </submittedName>
</protein>
<evidence type="ECO:0000259" key="6">
    <source>
        <dbReference type="PROSITE" id="PS51123"/>
    </source>
</evidence>
<feature type="domain" description="OmpA-like" evidence="6">
    <location>
        <begin position="230"/>
        <end position="353"/>
    </location>
</feature>
<evidence type="ECO:0000256" key="4">
    <source>
        <dbReference type="PROSITE-ProRule" id="PRU00473"/>
    </source>
</evidence>
<feature type="compositionally biased region" description="Acidic residues" evidence="5">
    <location>
        <begin position="357"/>
        <end position="366"/>
    </location>
</feature>
<feature type="region of interest" description="Disordered" evidence="5">
    <location>
        <begin position="269"/>
        <end position="290"/>
    </location>
</feature>
<dbReference type="GO" id="GO:0009279">
    <property type="term" value="C:cell outer membrane"/>
    <property type="evidence" value="ECO:0007669"/>
    <property type="project" value="UniProtKB-SubCell"/>
</dbReference>
<dbReference type="EMBL" id="SMJZ01000004">
    <property type="protein sequence ID" value="TDC11058.1"/>
    <property type="molecule type" value="Genomic_DNA"/>
</dbReference>
<keyword evidence="8" id="KW-1185">Reference proteome</keyword>
<dbReference type="PROSITE" id="PS51123">
    <property type="entry name" value="OMPA_2"/>
    <property type="match status" value="1"/>
</dbReference>
<dbReference type="InterPro" id="IPR006664">
    <property type="entry name" value="OMP_bac"/>
</dbReference>